<dbReference type="CDD" id="cd07938">
    <property type="entry name" value="DRE_TIM_HMGL"/>
    <property type="match status" value="1"/>
</dbReference>
<proteinExistence type="inferred from homology"/>
<evidence type="ECO:0000313" key="6">
    <source>
        <dbReference type="Proteomes" id="UP001343698"/>
    </source>
</evidence>
<sequence length="289" mass="32158">MSNTKVKLIECPRDAMQGIKTFIPTDEKVRYLQSLLGCGFDTLDFGSFVSPKAIPQMVDTAEVLSKLDLSRTKSKLLAIIANVRGAEDAVKHTEIDYLGFPFSISENFQMRNTHKTIAQSVETLQEIFNIADAANKEVVTYISMGFGNPYGDPWNVEIVGEWTEKLASMGARILSLSDTVGTSDPKNIEYLFSNLIPKYPLIEFGAHLHTTPTKWHEKVDAAYKAGCRRFDGAVQGFGGCPMAKDELTGNMPTEKLLSYLTAQKAETNVNWMVFEAAYNKATELFGKYH</sequence>
<evidence type="ECO:0000313" key="5">
    <source>
        <dbReference type="EMBL" id="MEE1972522.1"/>
    </source>
</evidence>
<dbReference type="SUPFAM" id="SSF51569">
    <property type="entry name" value="Aldolase"/>
    <property type="match status" value="1"/>
</dbReference>
<dbReference type="PANTHER" id="PTHR42738:SF7">
    <property type="entry name" value="HYDROXYMETHYLGLUTARYL-COA LYASE"/>
    <property type="match status" value="1"/>
</dbReference>
<feature type="domain" description="Pyruvate carboxyltransferase" evidence="4">
    <location>
        <begin position="5"/>
        <end position="275"/>
    </location>
</feature>
<dbReference type="GO" id="GO:0016829">
    <property type="term" value="F:lyase activity"/>
    <property type="evidence" value="ECO:0007669"/>
    <property type="project" value="UniProtKB-KW"/>
</dbReference>
<dbReference type="PANTHER" id="PTHR42738">
    <property type="entry name" value="HYDROXYMETHYLGLUTARYL-COA LYASE"/>
    <property type="match status" value="1"/>
</dbReference>
<keyword evidence="2" id="KW-0479">Metal-binding</keyword>
<name>A0ABU7IHW5_9FLAO</name>
<reference evidence="5 6" key="1">
    <citation type="submission" date="2024-01" db="EMBL/GenBank/DDBJ databases">
        <title>Maribacter spp. originated from different algae showed divergent polysaccharides utilization ability.</title>
        <authorList>
            <person name="Wang H."/>
            <person name="Wu Y."/>
        </authorList>
    </citation>
    <scope>NUCLEOTIDE SEQUENCE [LARGE SCALE GENOMIC DNA]</scope>
    <source>
        <strain evidence="5 6">KPT27_14</strain>
    </source>
</reference>
<evidence type="ECO:0000256" key="1">
    <source>
        <dbReference type="ARBA" id="ARBA00009405"/>
    </source>
</evidence>
<accession>A0ABU7IHW5</accession>
<gene>
    <name evidence="5" type="ORF">V1H85_08715</name>
</gene>
<dbReference type="InterPro" id="IPR000891">
    <property type="entry name" value="PYR_CT"/>
</dbReference>
<dbReference type="PROSITE" id="PS50991">
    <property type="entry name" value="PYR_CT"/>
    <property type="match status" value="1"/>
</dbReference>
<evidence type="ECO:0000259" key="4">
    <source>
        <dbReference type="PROSITE" id="PS50991"/>
    </source>
</evidence>
<keyword evidence="6" id="KW-1185">Reference proteome</keyword>
<protein>
    <submittedName>
        <fullName evidence="5">Hydroxymethylglutaryl-CoA lyase</fullName>
    </submittedName>
</protein>
<dbReference type="RefSeq" id="WP_272636589.1">
    <property type="nucleotide sequence ID" value="NZ_JAZDDF010000002.1"/>
</dbReference>
<organism evidence="5 6">
    <name type="scientific">Maribacter flavus</name>
    <dbReference type="NCBI Taxonomy" id="1658664"/>
    <lineage>
        <taxon>Bacteria</taxon>
        <taxon>Pseudomonadati</taxon>
        <taxon>Bacteroidota</taxon>
        <taxon>Flavobacteriia</taxon>
        <taxon>Flavobacteriales</taxon>
        <taxon>Flavobacteriaceae</taxon>
        <taxon>Maribacter</taxon>
    </lineage>
</organism>
<comment type="caution">
    <text evidence="5">The sequence shown here is derived from an EMBL/GenBank/DDBJ whole genome shotgun (WGS) entry which is preliminary data.</text>
</comment>
<comment type="similarity">
    <text evidence="1">Belongs to the HMG-CoA lyase family.</text>
</comment>
<dbReference type="Gene3D" id="3.20.20.70">
    <property type="entry name" value="Aldolase class I"/>
    <property type="match status" value="1"/>
</dbReference>
<dbReference type="EMBL" id="JAZDDF010000002">
    <property type="protein sequence ID" value="MEE1972522.1"/>
    <property type="molecule type" value="Genomic_DNA"/>
</dbReference>
<dbReference type="Proteomes" id="UP001343698">
    <property type="component" value="Unassembled WGS sequence"/>
</dbReference>
<dbReference type="Pfam" id="PF00682">
    <property type="entry name" value="HMGL-like"/>
    <property type="match status" value="1"/>
</dbReference>
<evidence type="ECO:0000256" key="3">
    <source>
        <dbReference type="ARBA" id="ARBA00023239"/>
    </source>
</evidence>
<keyword evidence="3 5" id="KW-0456">Lyase</keyword>
<dbReference type="InterPro" id="IPR043594">
    <property type="entry name" value="HMGL"/>
</dbReference>
<evidence type="ECO:0000256" key="2">
    <source>
        <dbReference type="ARBA" id="ARBA00022723"/>
    </source>
</evidence>
<dbReference type="InterPro" id="IPR013785">
    <property type="entry name" value="Aldolase_TIM"/>
</dbReference>